<sequence>MHTLNSYLIPAPLSALLTIMLGLSIAVISDHFGKRIIKDNTPIFRAMYFFAGLLALSWLTWIICLVSLATTAVFKGLATTIIIYAALLLLNKNSKSNSLWTLFSITFKRSKEGYFQGILILVFTCYLLLSLAVPTDADSLSYHLALPVDILKNESLYFNPDNLHFRMAGFGEMLNLIGVANGCPQLGAFIQVIGLGLVLYALSKSIEFEQRLDLVTIFLGIPVLLFLVPNQKHQLTGVLCTSLCFFHLSQTDRFTKKQLTLFLSVLLFAAGIKYSFVLSFAALLLFLILKKPDGTTSFQFLVKLIFLGMIILGPQILFKWLYLGDPLSPLLENLKTIPDPVIVNLHQYIKEYSDSSSPFPANLIFVNSIGKISTVIGVSALLIGLLPVLWLRFKWEVISITSLIILILIGGQASSRFLLEPVLWSAPLFITTFNLNRYYKFFILAARLQLFILVPFLIAGLYILMPSMLSNSLREKVLLSSSNGYAESAWINNTLPSNARICIASRSRAYLPRTYFPWEYLYFTSMATHQEAEELDHKLKSEYKIDYIILPPTGFEEIRSKYAGQIVAGPKKFFLATRNPLNTSEYEMVIYKMK</sequence>
<feature type="transmembrane region" description="Helical" evidence="1">
    <location>
        <begin position="364"/>
        <end position="390"/>
    </location>
</feature>
<dbReference type="OrthoDB" id="316195at2"/>
<keyword evidence="1" id="KW-1133">Transmembrane helix</keyword>
<feature type="transmembrane region" description="Helical" evidence="1">
    <location>
        <begin position="397"/>
        <end position="419"/>
    </location>
</feature>
<evidence type="ECO:0000313" key="2">
    <source>
        <dbReference type="EMBL" id="SEI53256.1"/>
    </source>
</evidence>
<accession>A0A1H6RFN5</accession>
<feature type="transmembrane region" description="Helical" evidence="1">
    <location>
        <begin position="6"/>
        <end position="28"/>
    </location>
</feature>
<gene>
    <name evidence="2" type="ORF">SAMN04487995_1188</name>
</gene>
<dbReference type="Proteomes" id="UP000199532">
    <property type="component" value="Unassembled WGS sequence"/>
</dbReference>
<evidence type="ECO:0000256" key="1">
    <source>
        <dbReference type="SAM" id="Phobius"/>
    </source>
</evidence>
<organism evidence="2 3">
    <name type="scientific">Dyadobacter koreensis</name>
    <dbReference type="NCBI Taxonomy" id="408657"/>
    <lineage>
        <taxon>Bacteria</taxon>
        <taxon>Pseudomonadati</taxon>
        <taxon>Bacteroidota</taxon>
        <taxon>Cytophagia</taxon>
        <taxon>Cytophagales</taxon>
        <taxon>Spirosomataceae</taxon>
        <taxon>Dyadobacter</taxon>
    </lineage>
</organism>
<feature type="transmembrane region" description="Helical" evidence="1">
    <location>
        <begin position="212"/>
        <end position="229"/>
    </location>
</feature>
<name>A0A1H6RFN5_9BACT</name>
<feature type="transmembrane region" description="Helical" evidence="1">
    <location>
        <begin position="439"/>
        <end position="464"/>
    </location>
</feature>
<dbReference type="Pfam" id="PF07220">
    <property type="entry name" value="DUF1420"/>
    <property type="match status" value="1"/>
</dbReference>
<feature type="transmembrane region" description="Helical" evidence="1">
    <location>
        <begin position="48"/>
        <end position="68"/>
    </location>
</feature>
<dbReference type="EMBL" id="FNXY01000002">
    <property type="protein sequence ID" value="SEI53256.1"/>
    <property type="molecule type" value="Genomic_DNA"/>
</dbReference>
<proteinExistence type="predicted"/>
<dbReference type="AlphaFoldDB" id="A0A1H6RFN5"/>
<dbReference type="InterPro" id="IPR010818">
    <property type="entry name" value="DUF1420"/>
</dbReference>
<feature type="transmembrane region" description="Helical" evidence="1">
    <location>
        <begin position="113"/>
        <end position="133"/>
    </location>
</feature>
<feature type="transmembrane region" description="Helical" evidence="1">
    <location>
        <begin position="300"/>
        <end position="322"/>
    </location>
</feature>
<reference evidence="2 3" key="1">
    <citation type="submission" date="2016-10" db="EMBL/GenBank/DDBJ databases">
        <authorList>
            <person name="de Groot N.N."/>
        </authorList>
    </citation>
    <scope>NUCLEOTIDE SEQUENCE [LARGE SCALE GENOMIC DNA]</scope>
    <source>
        <strain evidence="2 3">DSM 19938</strain>
    </source>
</reference>
<feature type="transmembrane region" description="Helical" evidence="1">
    <location>
        <begin position="176"/>
        <end position="200"/>
    </location>
</feature>
<dbReference type="RefSeq" id="WP_090333295.1">
    <property type="nucleotide sequence ID" value="NZ_FNXY01000002.1"/>
</dbReference>
<protein>
    <recommendedName>
        <fullName evidence="4">Glycosyltransferase RgtA/B/C/D-like domain-containing protein</fullName>
    </recommendedName>
</protein>
<feature type="transmembrane region" description="Helical" evidence="1">
    <location>
        <begin position="261"/>
        <end position="288"/>
    </location>
</feature>
<keyword evidence="3" id="KW-1185">Reference proteome</keyword>
<dbReference type="STRING" id="408657.SAMN04487995_1188"/>
<keyword evidence="1" id="KW-0472">Membrane</keyword>
<evidence type="ECO:0008006" key="4">
    <source>
        <dbReference type="Google" id="ProtNLM"/>
    </source>
</evidence>
<keyword evidence="1" id="KW-0812">Transmembrane</keyword>
<evidence type="ECO:0000313" key="3">
    <source>
        <dbReference type="Proteomes" id="UP000199532"/>
    </source>
</evidence>
<feature type="transmembrane region" description="Helical" evidence="1">
    <location>
        <begin position="74"/>
        <end position="92"/>
    </location>
</feature>